<dbReference type="Proteomes" id="UP000435177">
    <property type="component" value="Unassembled WGS sequence"/>
</dbReference>
<keyword evidence="1" id="KW-1133">Transmembrane helix</keyword>
<sequence length="95" mass="10920">MRDKLETTRTTMDDEKDNRLLDKPASELFDRFGSVLLRMLVCLLVALISLQLLLHYKPARPYVSPVDQLEGVPLDEQNVKDWMMGNIPSLLHHSS</sequence>
<comment type="caution">
    <text evidence="2">The sequence shown here is derived from an EMBL/GenBank/DDBJ whole genome shotgun (WGS) entry which is preliminary data.</text>
</comment>
<dbReference type="EMBL" id="WOAA01000001">
    <property type="protein sequence ID" value="MUG64981.1"/>
    <property type="molecule type" value="Genomic_DNA"/>
</dbReference>
<gene>
    <name evidence="2" type="ORF">GNP94_03045</name>
</gene>
<name>A0ABW9SZX2_9BACL</name>
<feature type="transmembrane region" description="Helical" evidence="1">
    <location>
        <begin position="35"/>
        <end position="54"/>
    </location>
</feature>
<evidence type="ECO:0000313" key="2">
    <source>
        <dbReference type="EMBL" id="MUG64981.1"/>
    </source>
</evidence>
<dbReference type="InterPro" id="IPR035281">
    <property type="entry name" value="DUF5359"/>
</dbReference>
<dbReference type="RefSeq" id="WP_155617394.1">
    <property type="nucleotide sequence ID" value="NZ_WOAA01000001.1"/>
</dbReference>
<keyword evidence="3" id="KW-1185">Reference proteome</keyword>
<dbReference type="Pfam" id="PF17313">
    <property type="entry name" value="DUF5359"/>
    <property type="match status" value="1"/>
</dbReference>
<reference evidence="2 3" key="1">
    <citation type="submission" date="2019-11" db="EMBL/GenBank/DDBJ databases">
        <title>Draft genome sequences of five Paenibacillus species of dairy origin.</title>
        <authorList>
            <person name="Olajide A.M."/>
            <person name="Chen S."/>
            <person name="Lapointe G."/>
        </authorList>
    </citation>
    <scope>NUCLEOTIDE SEQUENCE [LARGE SCALE GENOMIC DNA]</scope>
    <source>
        <strain evidence="2 3">3CS1</strain>
    </source>
</reference>
<evidence type="ECO:0000256" key="1">
    <source>
        <dbReference type="SAM" id="Phobius"/>
    </source>
</evidence>
<keyword evidence="1" id="KW-0812">Transmembrane</keyword>
<accession>A0ABW9SZX2</accession>
<evidence type="ECO:0000313" key="3">
    <source>
        <dbReference type="Proteomes" id="UP000435177"/>
    </source>
</evidence>
<organism evidence="2 3">
    <name type="scientific">Paenibacillus campinasensis</name>
    <dbReference type="NCBI Taxonomy" id="66347"/>
    <lineage>
        <taxon>Bacteria</taxon>
        <taxon>Bacillati</taxon>
        <taxon>Bacillota</taxon>
        <taxon>Bacilli</taxon>
        <taxon>Bacillales</taxon>
        <taxon>Paenibacillaceae</taxon>
        <taxon>Paenibacillus</taxon>
    </lineage>
</organism>
<protein>
    <submittedName>
        <fullName evidence="2">Uncharacterized protein</fullName>
    </submittedName>
</protein>
<keyword evidence="1" id="KW-0472">Membrane</keyword>
<proteinExistence type="predicted"/>